<evidence type="ECO:0000313" key="1">
    <source>
        <dbReference type="EMBL" id="KNC66936.1"/>
    </source>
</evidence>
<dbReference type="AlphaFoldDB" id="A0A0L0ERB1"/>
<dbReference type="PATRIC" id="fig|43658.6.peg.646"/>
<accession>A0A0L0ERB1</accession>
<name>A0A0L0ERB1_9GAMM</name>
<sequence length="127" mass="14964">MSQMLEDDFWAKILHTHLTREDASKDNPDSNPYLPFPAQEIAIRKKLSIVLPALASSRKESKMQLQLEAIELGFILRTRHSMHLSVIPSKAHRYFRLFRHWWGQTRYGSHYIPISQSKFMMHTRSNS</sequence>
<protein>
    <submittedName>
        <fullName evidence="1">Uncharacterized protein</fullName>
    </submittedName>
</protein>
<evidence type="ECO:0000313" key="2">
    <source>
        <dbReference type="Proteomes" id="UP000036850"/>
    </source>
</evidence>
<organism evidence="1 2">
    <name type="scientific">Pseudoalteromonas rubra</name>
    <dbReference type="NCBI Taxonomy" id="43658"/>
    <lineage>
        <taxon>Bacteria</taxon>
        <taxon>Pseudomonadati</taxon>
        <taxon>Pseudomonadota</taxon>
        <taxon>Gammaproteobacteria</taxon>
        <taxon>Alteromonadales</taxon>
        <taxon>Pseudoalteromonadaceae</taxon>
        <taxon>Pseudoalteromonas</taxon>
    </lineage>
</organism>
<reference evidence="2" key="1">
    <citation type="submission" date="2015-07" db="EMBL/GenBank/DDBJ databases">
        <title>Draft genome sequence of a Pseudoalteromonas rubra strain, OCN096, isolated from Kaneohe Bay, Oahu, Hawaii.</title>
        <authorList>
            <person name="Beurmann S."/>
            <person name="Ushijima B."/>
            <person name="Belcaid M."/>
            <person name="Callahan S.M."/>
            <person name="Aeby G.S."/>
        </authorList>
    </citation>
    <scope>NUCLEOTIDE SEQUENCE [LARGE SCALE GENOMIC DNA]</scope>
    <source>
        <strain evidence="2">OCN096</strain>
    </source>
</reference>
<comment type="caution">
    <text evidence="1">The sequence shown here is derived from an EMBL/GenBank/DDBJ whole genome shotgun (WGS) entry which is preliminary data.</text>
</comment>
<feature type="non-terminal residue" evidence="1">
    <location>
        <position position="127"/>
    </location>
</feature>
<dbReference type="EMBL" id="LFZX01000106">
    <property type="protein sequence ID" value="KNC66936.1"/>
    <property type="molecule type" value="Genomic_DNA"/>
</dbReference>
<gene>
    <name evidence="1" type="ORF">AC626_13905</name>
</gene>
<dbReference type="Proteomes" id="UP000036850">
    <property type="component" value="Unassembled WGS sequence"/>
</dbReference>
<proteinExistence type="predicted"/>